<proteinExistence type="predicted"/>
<reference evidence="1" key="1">
    <citation type="submission" date="2024-03" db="EMBL/GenBank/DDBJ databases">
        <authorList>
            <person name="Chantapakul B."/>
            <person name="Wang S."/>
        </authorList>
    </citation>
    <scope>NUCLEOTIDE SEQUENCE</scope>
</reference>
<dbReference type="EMBL" id="PP429227">
    <property type="protein sequence ID" value="XCI77785.1"/>
    <property type="molecule type" value="Genomic_DNA"/>
</dbReference>
<protein>
    <submittedName>
        <fullName evidence="1">Uncharacterized protein</fullName>
    </submittedName>
</protein>
<gene>
    <name evidence="1" type="ORF">VGRTQORK_CDS0172</name>
</gene>
<name>A0AAU8HZE3_9CAUD</name>
<evidence type="ECO:0000313" key="1">
    <source>
        <dbReference type="EMBL" id="XCI77785.1"/>
    </source>
</evidence>
<organism evidence="1">
    <name type="scientific">Rhizobium phage IG49</name>
    <dbReference type="NCBI Taxonomy" id="3129228"/>
    <lineage>
        <taxon>Viruses</taxon>
        <taxon>Duplodnaviria</taxon>
        <taxon>Heunggongvirae</taxon>
        <taxon>Uroviricota</taxon>
        <taxon>Caudoviricetes</taxon>
    </lineage>
</organism>
<accession>A0AAU8HZE3</accession>
<sequence length="31" mass="3626">MAGFLLERSTREIISVLVNFSVYSRLGFEYK</sequence>